<accession>A0A1B8P3W8</accession>
<dbReference type="PATRIC" id="fig|2746.7.peg.1354"/>
<dbReference type="EMBL" id="MAJD01000001">
    <property type="protein sequence ID" value="OBX36964.1"/>
    <property type="molecule type" value="Genomic_DNA"/>
</dbReference>
<name>A0A1B8P3W8_HALEL</name>
<evidence type="ECO:0000313" key="2">
    <source>
        <dbReference type="Proteomes" id="UP000092504"/>
    </source>
</evidence>
<proteinExistence type="predicted"/>
<gene>
    <name evidence="1" type="ORF">A8U91_01312</name>
</gene>
<dbReference type="Proteomes" id="UP000092504">
    <property type="component" value="Unassembled WGS sequence"/>
</dbReference>
<reference evidence="1 2" key="1">
    <citation type="submission" date="2016-06" db="EMBL/GenBank/DDBJ databases">
        <title>Genome sequence of halotolerant plant growth promoting strain of Halomonas elongata HEK1 isolated from salterns of Rann of Kutch, Gujarat, India.</title>
        <authorList>
            <person name="Gaba S."/>
            <person name="Singh R.N."/>
            <person name="Abrol S."/>
            <person name="Kaushik R."/>
            <person name="Saxena A.K."/>
        </authorList>
    </citation>
    <scope>NUCLEOTIDE SEQUENCE [LARGE SCALE GENOMIC DNA]</scope>
    <source>
        <strain evidence="1 2">HEK1</strain>
    </source>
</reference>
<comment type="caution">
    <text evidence="1">The sequence shown here is derived from an EMBL/GenBank/DDBJ whole genome shotgun (WGS) entry which is preliminary data.</text>
</comment>
<evidence type="ECO:0000313" key="1">
    <source>
        <dbReference type="EMBL" id="OBX36964.1"/>
    </source>
</evidence>
<sequence length="59" mass="6794">MEWRKVSSYCIRSDCGRFRIAKWVCSGEPWYLLSDGDTTVGWYRDASKAKDKAEELANG</sequence>
<organism evidence="1 2">
    <name type="scientific">Halomonas elongata</name>
    <dbReference type="NCBI Taxonomy" id="2746"/>
    <lineage>
        <taxon>Bacteria</taxon>
        <taxon>Pseudomonadati</taxon>
        <taxon>Pseudomonadota</taxon>
        <taxon>Gammaproteobacteria</taxon>
        <taxon>Oceanospirillales</taxon>
        <taxon>Halomonadaceae</taxon>
        <taxon>Halomonas</taxon>
    </lineage>
</organism>
<dbReference type="AlphaFoldDB" id="A0A1B8P3W8"/>
<protein>
    <submittedName>
        <fullName evidence="1">Uncharacterized protein</fullName>
    </submittedName>
</protein>